<protein>
    <recommendedName>
        <fullName evidence="4">DUF834 domain-containing protein</fullName>
    </recommendedName>
</protein>
<feature type="compositionally biased region" description="Basic and acidic residues" evidence="1">
    <location>
        <begin position="1"/>
        <end position="26"/>
    </location>
</feature>
<keyword evidence="3" id="KW-1185">Reference proteome</keyword>
<evidence type="ECO:0000313" key="2">
    <source>
        <dbReference type="EnsemblPlants" id="ONIVA03G08220.1"/>
    </source>
</evidence>
<reference evidence="2" key="2">
    <citation type="submission" date="2018-04" db="EMBL/GenBank/DDBJ databases">
        <title>OnivRS2 (Oryza nivara Reference Sequence Version 2).</title>
        <authorList>
            <person name="Zhang J."/>
            <person name="Kudrna D."/>
            <person name="Lee S."/>
            <person name="Talag J."/>
            <person name="Rajasekar S."/>
            <person name="Welchert J."/>
            <person name="Hsing Y.-I."/>
            <person name="Wing R.A."/>
        </authorList>
    </citation>
    <scope>NUCLEOTIDE SEQUENCE [LARGE SCALE GENOMIC DNA]</scope>
    <source>
        <strain evidence="2">SL10</strain>
    </source>
</reference>
<evidence type="ECO:0008006" key="4">
    <source>
        <dbReference type="Google" id="ProtNLM"/>
    </source>
</evidence>
<feature type="region of interest" description="Disordered" evidence="1">
    <location>
        <begin position="1"/>
        <end position="76"/>
    </location>
</feature>
<dbReference type="HOGENOM" id="CLU_2658732_0_0_1"/>
<evidence type="ECO:0000313" key="3">
    <source>
        <dbReference type="Proteomes" id="UP000006591"/>
    </source>
</evidence>
<name>A0A0E0GIL5_ORYNI</name>
<proteinExistence type="predicted"/>
<evidence type="ECO:0000256" key="1">
    <source>
        <dbReference type="SAM" id="MobiDB-lite"/>
    </source>
</evidence>
<dbReference type="AlphaFoldDB" id="A0A0E0GIL5"/>
<dbReference type="Proteomes" id="UP000006591">
    <property type="component" value="Chromosome 3"/>
</dbReference>
<organism evidence="2">
    <name type="scientific">Oryza nivara</name>
    <name type="common">Indian wild rice</name>
    <name type="synonym">Oryza sativa f. spontanea</name>
    <dbReference type="NCBI Taxonomy" id="4536"/>
    <lineage>
        <taxon>Eukaryota</taxon>
        <taxon>Viridiplantae</taxon>
        <taxon>Streptophyta</taxon>
        <taxon>Embryophyta</taxon>
        <taxon>Tracheophyta</taxon>
        <taxon>Spermatophyta</taxon>
        <taxon>Magnoliopsida</taxon>
        <taxon>Liliopsida</taxon>
        <taxon>Poales</taxon>
        <taxon>Poaceae</taxon>
        <taxon>BOP clade</taxon>
        <taxon>Oryzoideae</taxon>
        <taxon>Oryzeae</taxon>
        <taxon>Oryzinae</taxon>
        <taxon>Oryza</taxon>
    </lineage>
</organism>
<accession>A0A0E0GIL5</accession>
<reference evidence="2" key="1">
    <citation type="submission" date="2015-04" db="UniProtKB">
        <authorList>
            <consortium name="EnsemblPlants"/>
        </authorList>
    </citation>
    <scope>IDENTIFICATION</scope>
    <source>
        <strain evidence="2">SL10</strain>
    </source>
</reference>
<dbReference type="Gramene" id="ONIVA03G08220.1">
    <property type="protein sequence ID" value="ONIVA03G08220.1"/>
    <property type="gene ID" value="ONIVA03G08220"/>
</dbReference>
<sequence length="76" mass="8238">MGRRESEEGERRGYREGTGRREERTTARNVIVLAEEGDEAGARSSRHASTNAPAPPARSATDGDSETTMVCDSGRE</sequence>
<dbReference type="EnsemblPlants" id="ONIVA03G08220.1">
    <property type="protein sequence ID" value="ONIVA03G08220.1"/>
    <property type="gene ID" value="ONIVA03G08220"/>
</dbReference>